<dbReference type="Gene3D" id="1.20.1080.10">
    <property type="entry name" value="Glycerol uptake facilitator protein"/>
    <property type="match status" value="1"/>
</dbReference>
<evidence type="ECO:0000256" key="3">
    <source>
        <dbReference type="ARBA" id="ARBA00022448"/>
    </source>
</evidence>
<feature type="transmembrane region" description="Helical" evidence="10">
    <location>
        <begin position="115"/>
        <end position="133"/>
    </location>
</feature>
<evidence type="ECO:0000256" key="2">
    <source>
        <dbReference type="ARBA" id="ARBA00006175"/>
    </source>
</evidence>
<evidence type="ECO:0000313" key="11">
    <source>
        <dbReference type="EMBL" id="KAK3669203.1"/>
    </source>
</evidence>
<evidence type="ECO:0000256" key="1">
    <source>
        <dbReference type="ARBA" id="ARBA00004141"/>
    </source>
</evidence>
<feature type="transmembrane region" description="Helical" evidence="10">
    <location>
        <begin position="153"/>
        <end position="173"/>
    </location>
</feature>
<evidence type="ECO:0000313" key="12">
    <source>
        <dbReference type="Proteomes" id="UP001274830"/>
    </source>
</evidence>
<organism evidence="11 12">
    <name type="scientific">Recurvomyces mirabilis</name>
    <dbReference type="NCBI Taxonomy" id="574656"/>
    <lineage>
        <taxon>Eukaryota</taxon>
        <taxon>Fungi</taxon>
        <taxon>Dikarya</taxon>
        <taxon>Ascomycota</taxon>
        <taxon>Pezizomycotina</taxon>
        <taxon>Dothideomycetes</taxon>
        <taxon>Dothideomycetidae</taxon>
        <taxon>Mycosphaerellales</taxon>
        <taxon>Teratosphaeriaceae</taxon>
        <taxon>Recurvomyces</taxon>
    </lineage>
</organism>
<dbReference type="Proteomes" id="UP001274830">
    <property type="component" value="Unassembled WGS sequence"/>
</dbReference>
<feature type="transmembrane region" description="Helical" evidence="10">
    <location>
        <begin position="180"/>
        <end position="205"/>
    </location>
</feature>
<dbReference type="InterPro" id="IPR000425">
    <property type="entry name" value="MIP"/>
</dbReference>
<reference evidence="11" key="1">
    <citation type="submission" date="2023-07" db="EMBL/GenBank/DDBJ databases">
        <title>Black Yeasts Isolated from many extreme environments.</title>
        <authorList>
            <person name="Coleine C."/>
            <person name="Stajich J.E."/>
            <person name="Selbmann L."/>
        </authorList>
    </citation>
    <scope>NUCLEOTIDE SEQUENCE</scope>
    <source>
        <strain evidence="11">CCFEE 5485</strain>
    </source>
</reference>
<feature type="transmembrane region" description="Helical" evidence="10">
    <location>
        <begin position="91"/>
        <end position="108"/>
    </location>
</feature>
<keyword evidence="3 9" id="KW-0813">Transport</keyword>
<dbReference type="AlphaFoldDB" id="A0AAE0WI11"/>
<dbReference type="FunFam" id="1.20.1080.10:FF:000014">
    <property type="entry name" value="Aquaporin 1"/>
    <property type="match status" value="1"/>
</dbReference>
<sequence>MNLLANVSPRSTSKQSTVELHVVAASGEFVGTFMFLFLAFCGHKMAVQTQPGNANGPDGTNDNSTVVYIALAYGFSLLVTAWAMYRVSGGLFNPAVTLGLVLTGHVPAVRGLILLVPQLLGAICAAGIVAAIIPGPTSIVQTTLNSSMNSAQGVFLEMFLTSMLVYTVIMLAGEKSKDTYIAPVGIGLALFVCEVAGVFYTGASLNPVRSFGPCVVGMNFQSYHWIYWVGPFLGALVSAGYYGFVKYFNYEQANPGQDSTGGGLEGEES</sequence>
<comment type="similarity">
    <text evidence="2 9">Belongs to the MIP/aquaporin (TC 1.A.8) family.</text>
</comment>
<dbReference type="EMBL" id="JAUTXT010000099">
    <property type="protein sequence ID" value="KAK3669203.1"/>
    <property type="molecule type" value="Genomic_DNA"/>
</dbReference>
<feature type="transmembrane region" description="Helical" evidence="10">
    <location>
        <begin position="225"/>
        <end position="244"/>
    </location>
</feature>
<keyword evidence="12" id="KW-1185">Reference proteome</keyword>
<proteinExistence type="inferred from homology"/>
<accession>A0AAE0WI11</accession>
<dbReference type="Pfam" id="PF00230">
    <property type="entry name" value="MIP"/>
    <property type="match status" value="1"/>
</dbReference>
<dbReference type="PANTHER" id="PTHR19139">
    <property type="entry name" value="AQUAPORIN TRANSPORTER"/>
    <property type="match status" value="1"/>
</dbReference>
<evidence type="ECO:0000256" key="5">
    <source>
        <dbReference type="ARBA" id="ARBA00022737"/>
    </source>
</evidence>
<evidence type="ECO:0000256" key="6">
    <source>
        <dbReference type="ARBA" id="ARBA00022989"/>
    </source>
</evidence>
<gene>
    <name evidence="11" type="ORF">LTR78_010917</name>
</gene>
<keyword evidence="7 10" id="KW-0472">Membrane</keyword>
<keyword evidence="4 9" id="KW-0812">Transmembrane</keyword>
<feature type="transmembrane region" description="Helical" evidence="10">
    <location>
        <begin position="20"/>
        <end position="41"/>
    </location>
</feature>
<dbReference type="GO" id="GO:0005886">
    <property type="term" value="C:plasma membrane"/>
    <property type="evidence" value="ECO:0007669"/>
    <property type="project" value="TreeGrafter"/>
</dbReference>
<dbReference type="PANTHER" id="PTHR19139:SF283">
    <property type="entry name" value="AQUAPORIN"/>
    <property type="match status" value="1"/>
</dbReference>
<evidence type="ECO:0000256" key="7">
    <source>
        <dbReference type="ARBA" id="ARBA00023136"/>
    </source>
</evidence>
<evidence type="ECO:0000256" key="10">
    <source>
        <dbReference type="SAM" id="Phobius"/>
    </source>
</evidence>
<keyword evidence="5" id="KW-0677">Repeat</keyword>
<comment type="catalytic activity">
    <reaction evidence="8">
        <text>H2O(in) = H2O(out)</text>
        <dbReference type="Rhea" id="RHEA:29667"/>
        <dbReference type="ChEBI" id="CHEBI:15377"/>
    </reaction>
</comment>
<feature type="transmembrane region" description="Helical" evidence="10">
    <location>
        <begin position="66"/>
        <end position="85"/>
    </location>
</feature>
<name>A0AAE0WI11_9PEZI</name>
<dbReference type="SUPFAM" id="SSF81338">
    <property type="entry name" value="Aquaporin-like"/>
    <property type="match status" value="1"/>
</dbReference>
<evidence type="ECO:0000256" key="9">
    <source>
        <dbReference type="RuleBase" id="RU000477"/>
    </source>
</evidence>
<evidence type="ECO:0008006" key="13">
    <source>
        <dbReference type="Google" id="ProtNLM"/>
    </source>
</evidence>
<dbReference type="GO" id="GO:0015250">
    <property type="term" value="F:water channel activity"/>
    <property type="evidence" value="ECO:0007669"/>
    <property type="project" value="TreeGrafter"/>
</dbReference>
<dbReference type="InterPro" id="IPR034294">
    <property type="entry name" value="Aquaporin_transptr"/>
</dbReference>
<keyword evidence="6 10" id="KW-1133">Transmembrane helix</keyword>
<dbReference type="PRINTS" id="PR00783">
    <property type="entry name" value="MINTRINSICP"/>
</dbReference>
<protein>
    <recommendedName>
        <fullName evidence="13">Aquaporin</fullName>
    </recommendedName>
</protein>
<comment type="caution">
    <text evidence="11">The sequence shown here is derived from an EMBL/GenBank/DDBJ whole genome shotgun (WGS) entry which is preliminary data.</text>
</comment>
<comment type="subcellular location">
    <subcellularLocation>
        <location evidence="1">Membrane</location>
        <topology evidence="1">Multi-pass membrane protein</topology>
    </subcellularLocation>
</comment>
<dbReference type="InterPro" id="IPR023271">
    <property type="entry name" value="Aquaporin-like"/>
</dbReference>
<evidence type="ECO:0000256" key="4">
    <source>
        <dbReference type="ARBA" id="ARBA00022692"/>
    </source>
</evidence>
<evidence type="ECO:0000256" key="8">
    <source>
        <dbReference type="ARBA" id="ARBA00034651"/>
    </source>
</evidence>